<proteinExistence type="predicted"/>
<keyword evidence="4" id="KW-1185">Reference proteome</keyword>
<feature type="domain" description="VWFA" evidence="2">
    <location>
        <begin position="399"/>
        <end position="574"/>
    </location>
</feature>
<dbReference type="PANTHER" id="PTHR22588">
    <property type="entry name" value="VWFA DOMAIN-CONTAINING PROTEIN"/>
    <property type="match status" value="1"/>
</dbReference>
<reference evidence="4" key="1">
    <citation type="submission" date="2010-08" db="EMBL/GenBank/DDBJ databases">
        <authorList>
            <consortium name="Caenorhabditis japonica Sequencing Consortium"/>
            <person name="Wilson R.K."/>
        </authorList>
    </citation>
    <scope>NUCLEOTIDE SEQUENCE [LARGE SCALE GENOMIC DNA]</scope>
    <source>
        <strain evidence="4">DF5081</strain>
    </source>
</reference>
<sequence>MTQSEAYDLQTQRMTASQSNQKLFGRFDPIHIALAVTSVIFLILSIVFIILFATKHDGSSGFLATGFSQNKTDDVSSELKSLLKKKYTVNSFAVDVQNQAVSAVFSLRDSVSASDVQKTLSGSETVTQLETTYGDKATAVCRQQQVFGSTALPATSSKNPQTQTTAIPVSQLTTVTTQAPPATIRYCDNTAVNRDIIIVVDMNQLKKTNNDEKMKSLHDLRGKLVNGLIFPQANVLLKAVVADKVQDISNSWTNSVDQLNKDFDALFAVAGTTETLSLDFDTVLKNGIESFRKVKAYVPGAIFVVTDKPLNQVVNTKARESGIFVAVTGVGSNYIQKYDIYSDAIKSYDSWTDLSTADPFQTFVCQFYSLPEAPAMSRYAIPIEELDDVTNSSKCEVLDIIIAFDTSESLSRIILNQYVEFAQNFVAQYKFRNDDYTRVGIITFTDEANEILSLQSGNNLDIVSNTIGQVKYTGGLTDVTNALLKAKSLFDTESDNTRPSRVLIVLSDGVPTVDTYQDEINAGAQLKSIGVATFFVGYSSYNDDVKKELGQVTNPNYVFGDTSAASFKGITEQILVTYPCPVAKCVTAYYAVEISEATDAYVVKNLQDVLTISSKASTLQNATESYQLITYNDGAIHVFPQGDASLPKFQEAVQRIIDDANFRSSLRSGTTRLDTAINQISTELENQAKRNPRFSANILFFGQANDAVLYPDVSTEEKKAYLVAASSNLKAQTGQLIYVVDDSLDKDKFGEDLWPSVTTTDRIIKNSDNVEASLEKSDFFTTWGKLSCSLPPLQTCFDTQLDVAVIIDLQNKDYVFMNYITKLLAQFSAQDDAHFSLLAYGSRQTTVLSTLAAHSSQEIQDYSVLFEEWRNGSYFTTPAPSTSTQKPANFWTNDLYLVDQNTISGVFSALGTQFGCGNYNDNGDRLFAPNLYIFASDNFAAYTNNVWNDFQTQVHNRFGCYDCPGTPSFLFLSRTNAGADTTIGPTLFLSDTDLDIDYTDDTSTQANINKFNGIINSICTAAYPTCATYACVNSN</sequence>
<protein>
    <submittedName>
        <fullName evidence="3">VWFA domain-containing protein</fullName>
    </submittedName>
</protein>
<dbReference type="Proteomes" id="UP000005237">
    <property type="component" value="Unassembled WGS sequence"/>
</dbReference>
<dbReference type="AlphaFoldDB" id="A0A8R1DPJ8"/>
<evidence type="ECO:0000313" key="4">
    <source>
        <dbReference type="Proteomes" id="UP000005237"/>
    </source>
</evidence>
<dbReference type="InterPro" id="IPR002035">
    <property type="entry name" value="VWF_A"/>
</dbReference>
<dbReference type="SMART" id="SM00327">
    <property type="entry name" value="VWA"/>
    <property type="match status" value="1"/>
</dbReference>
<keyword evidence="1" id="KW-0812">Transmembrane</keyword>
<accession>A0A8R1DPJ8</accession>
<dbReference type="InterPro" id="IPR052229">
    <property type="entry name" value="Collagen-VI/PIF"/>
</dbReference>
<evidence type="ECO:0000313" key="3">
    <source>
        <dbReference type="EnsemblMetazoa" id="CJA08344b.1"/>
    </source>
</evidence>
<evidence type="ECO:0000259" key="2">
    <source>
        <dbReference type="PROSITE" id="PS50234"/>
    </source>
</evidence>
<dbReference type="Gene3D" id="3.40.50.410">
    <property type="entry name" value="von Willebrand factor, type A domain"/>
    <property type="match status" value="1"/>
</dbReference>
<dbReference type="PANTHER" id="PTHR22588:SF19">
    <property type="entry name" value="VWFA DOMAIN-CONTAINING PROTEIN"/>
    <property type="match status" value="1"/>
</dbReference>
<dbReference type="EnsemblMetazoa" id="CJA08344b.1">
    <property type="protein sequence ID" value="CJA08344b.1"/>
    <property type="gene ID" value="WBGene00127547"/>
</dbReference>
<dbReference type="GO" id="GO:0050829">
    <property type="term" value="P:defense response to Gram-negative bacterium"/>
    <property type="evidence" value="ECO:0007669"/>
    <property type="project" value="EnsemblMetazoa"/>
</dbReference>
<dbReference type="GO" id="GO:0045087">
    <property type="term" value="P:innate immune response"/>
    <property type="evidence" value="ECO:0007669"/>
    <property type="project" value="EnsemblMetazoa"/>
</dbReference>
<evidence type="ECO:0000256" key="1">
    <source>
        <dbReference type="SAM" id="Phobius"/>
    </source>
</evidence>
<keyword evidence="1" id="KW-1133">Transmembrane helix</keyword>
<keyword evidence="1" id="KW-0472">Membrane</keyword>
<feature type="transmembrane region" description="Helical" evidence="1">
    <location>
        <begin position="32"/>
        <end position="53"/>
    </location>
</feature>
<name>A0A8R1DPJ8_CAEJA</name>
<reference evidence="3" key="2">
    <citation type="submission" date="2022-06" db="UniProtKB">
        <authorList>
            <consortium name="EnsemblMetazoa"/>
        </authorList>
    </citation>
    <scope>IDENTIFICATION</scope>
    <source>
        <strain evidence="3">DF5081</strain>
    </source>
</reference>
<dbReference type="CDD" id="cd00198">
    <property type="entry name" value="vWFA"/>
    <property type="match status" value="1"/>
</dbReference>
<dbReference type="SUPFAM" id="SSF53300">
    <property type="entry name" value="vWA-like"/>
    <property type="match status" value="1"/>
</dbReference>
<dbReference type="PROSITE" id="PS50234">
    <property type="entry name" value="VWFA"/>
    <property type="match status" value="1"/>
</dbReference>
<organism evidence="3 4">
    <name type="scientific">Caenorhabditis japonica</name>
    <dbReference type="NCBI Taxonomy" id="281687"/>
    <lineage>
        <taxon>Eukaryota</taxon>
        <taxon>Metazoa</taxon>
        <taxon>Ecdysozoa</taxon>
        <taxon>Nematoda</taxon>
        <taxon>Chromadorea</taxon>
        <taxon>Rhabditida</taxon>
        <taxon>Rhabditina</taxon>
        <taxon>Rhabditomorpha</taxon>
        <taxon>Rhabditoidea</taxon>
        <taxon>Rhabditidae</taxon>
        <taxon>Peloderinae</taxon>
        <taxon>Caenorhabditis</taxon>
    </lineage>
</organism>
<dbReference type="Pfam" id="PF00092">
    <property type="entry name" value="VWA"/>
    <property type="match status" value="1"/>
</dbReference>
<dbReference type="InterPro" id="IPR036465">
    <property type="entry name" value="vWFA_dom_sf"/>
</dbReference>